<gene>
    <name evidence="2" type="ORF">ES319_A12G010100v1</name>
    <name evidence="3" type="ORF">GOBAR_AA06813</name>
</gene>
<keyword evidence="1" id="KW-0732">Signal</keyword>
<feature type="signal peptide" evidence="1">
    <location>
        <begin position="1"/>
        <end position="23"/>
    </location>
</feature>
<evidence type="ECO:0000256" key="1">
    <source>
        <dbReference type="SAM" id="SignalP"/>
    </source>
</evidence>
<evidence type="ECO:0000313" key="4">
    <source>
        <dbReference type="Proteomes" id="UP000239757"/>
    </source>
</evidence>
<dbReference type="PANTHER" id="PTHR31694">
    <property type="entry name" value="DESICCATION-LIKE PROTEIN"/>
    <property type="match status" value="1"/>
</dbReference>
<organism evidence="3 4">
    <name type="scientific">Gossypium barbadense</name>
    <name type="common">Sea Island cotton</name>
    <name type="synonym">Hibiscus barbadensis</name>
    <dbReference type="NCBI Taxonomy" id="3634"/>
    <lineage>
        <taxon>Eukaryota</taxon>
        <taxon>Viridiplantae</taxon>
        <taxon>Streptophyta</taxon>
        <taxon>Embryophyta</taxon>
        <taxon>Tracheophyta</taxon>
        <taxon>Spermatophyta</taxon>
        <taxon>Magnoliopsida</taxon>
        <taxon>eudicotyledons</taxon>
        <taxon>Gunneridae</taxon>
        <taxon>Pentapetalae</taxon>
        <taxon>rosids</taxon>
        <taxon>malvids</taxon>
        <taxon>Malvales</taxon>
        <taxon>Malvaceae</taxon>
        <taxon>Malvoideae</taxon>
        <taxon>Gossypium</taxon>
    </lineage>
</organism>
<dbReference type="EMBL" id="CM018213">
    <property type="protein sequence ID" value="KAB2050764.1"/>
    <property type="molecule type" value="Genomic_DNA"/>
</dbReference>
<dbReference type="PANTHER" id="PTHR31694:SF17">
    <property type="entry name" value="DESICCATION-RELATED PROTEIN PCC13-62-LIKE"/>
    <property type="match status" value="1"/>
</dbReference>
<reference evidence="2 5" key="2">
    <citation type="submission" date="2019-06" db="EMBL/GenBank/DDBJ databases">
        <title>WGS assembly of Gossypium barbadense.</title>
        <authorList>
            <person name="Chen Z.J."/>
            <person name="Sreedasyam A."/>
            <person name="Ando A."/>
            <person name="Song Q."/>
            <person name="De L."/>
            <person name="Hulse-Kemp A."/>
            <person name="Ding M."/>
            <person name="Ye W."/>
            <person name="Kirkbride R."/>
            <person name="Jenkins J."/>
            <person name="Plott C."/>
            <person name="Lovell J."/>
            <person name="Lin Y.-M."/>
            <person name="Vaughn R."/>
            <person name="Liu B."/>
            <person name="Li W."/>
            <person name="Simpson S."/>
            <person name="Scheffler B."/>
            <person name="Saski C."/>
            <person name="Grover C."/>
            <person name="Hu G."/>
            <person name="Conover J."/>
            <person name="Carlson J."/>
            <person name="Shu S."/>
            <person name="Boston L."/>
            <person name="Williams M."/>
            <person name="Peterson D."/>
            <person name="Mcgee K."/>
            <person name="Jones D."/>
            <person name="Wendel J."/>
            <person name="Stelly D."/>
            <person name="Grimwood J."/>
            <person name="Schmutz J."/>
        </authorList>
    </citation>
    <scope>NUCLEOTIDE SEQUENCE [LARGE SCALE GENOMIC DNA]</scope>
    <source>
        <strain evidence="2">1400233.01</strain>
    </source>
</reference>
<evidence type="ECO:0000313" key="3">
    <source>
        <dbReference type="EMBL" id="PPS13777.1"/>
    </source>
</evidence>
<dbReference type="InterPro" id="IPR052965">
    <property type="entry name" value="Pigment-catalase-like"/>
</dbReference>
<protein>
    <recommendedName>
        <fullName evidence="6">Desiccation-related protein PCC13-62</fullName>
    </recommendedName>
</protein>
<evidence type="ECO:0008006" key="6">
    <source>
        <dbReference type="Google" id="ProtNLM"/>
    </source>
</evidence>
<dbReference type="AlphaFoldDB" id="A0A2P5YDV0"/>
<accession>A0A2P5YDV0</accession>
<keyword evidence="5" id="KW-1185">Reference proteome</keyword>
<dbReference type="Proteomes" id="UP000239757">
    <property type="component" value="Unassembled WGS sequence"/>
</dbReference>
<feature type="chain" id="PRO_5040583155" description="Desiccation-related protein PCC13-62" evidence="1">
    <location>
        <begin position="24"/>
        <end position="309"/>
    </location>
</feature>
<evidence type="ECO:0000313" key="5">
    <source>
        <dbReference type="Proteomes" id="UP000327439"/>
    </source>
</evidence>
<dbReference type="Proteomes" id="UP000327439">
    <property type="component" value="Chromosome A12"/>
</dbReference>
<name>A0A2P5YDV0_GOSBA</name>
<dbReference type="OrthoDB" id="1001765at2759"/>
<sequence>MASRSCLYAFLLLLAFQSTVIKANTVVLPPQCRPVPAGTLARFEFLVNLIIAQAEFFLRSSDGTRIEDIAPGLVQGPVPIGATVANLDNATRGVIREFGLAAVGILRAIVDETLLRAPLQRPQLNFTAEVFNRILNLSGMTPPFNVYGSPTQFLLVTEPLISSLQFYLAQFTPSIAGNDQQQLAAGIGLTAAAQVGYFRTRLNAMVNSTVPPFTMTVANFTNTTATAVNQLALCGVKNEGLIVPLSLGAENRTTTNVVTGDVNSLSPRRTEREVLRIAFGTGNATRPGGIFPSGLIGTLYRLIVALRQS</sequence>
<evidence type="ECO:0000313" key="2">
    <source>
        <dbReference type="EMBL" id="KAB2050764.1"/>
    </source>
</evidence>
<reference evidence="3 4" key="1">
    <citation type="submission" date="2015-01" db="EMBL/GenBank/DDBJ databases">
        <title>Genome of allotetraploid Gossypium barbadense reveals genomic plasticity and fiber elongation in cotton evolution.</title>
        <authorList>
            <person name="Chen X."/>
            <person name="Liu X."/>
            <person name="Zhao B."/>
            <person name="Zheng H."/>
            <person name="Hu Y."/>
            <person name="Lu G."/>
            <person name="Yang C."/>
            <person name="Chen J."/>
            <person name="Shan C."/>
            <person name="Zhang L."/>
            <person name="Zhou Y."/>
            <person name="Wang L."/>
            <person name="Guo W."/>
            <person name="Bai Y."/>
            <person name="Ruan J."/>
            <person name="Shangguan X."/>
            <person name="Mao Y."/>
            <person name="Jiang J."/>
            <person name="Zhu Y."/>
            <person name="Lei J."/>
            <person name="Kang H."/>
            <person name="Chen S."/>
            <person name="He X."/>
            <person name="Wang R."/>
            <person name="Wang Y."/>
            <person name="Chen J."/>
            <person name="Wang L."/>
            <person name="Yu S."/>
            <person name="Wang B."/>
            <person name="Wei J."/>
            <person name="Song S."/>
            <person name="Lu X."/>
            <person name="Gao Z."/>
            <person name="Gu W."/>
            <person name="Deng X."/>
            <person name="Ma D."/>
            <person name="Wang S."/>
            <person name="Liang W."/>
            <person name="Fang L."/>
            <person name="Cai C."/>
            <person name="Zhu X."/>
            <person name="Zhou B."/>
            <person name="Zhang Y."/>
            <person name="Chen Z."/>
            <person name="Xu S."/>
            <person name="Zhu R."/>
            <person name="Wang S."/>
            <person name="Zhang T."/>
            <person name="Zhao G."/>
        </authorList>
    </citation>
    <scope>NUCLEOTIDE SEQUENCE [LARGE SCALE GENOMIC DNA]</scope>
    <source>
        <strain evidence="4">cv. Xinhai21</strain>
        <tissue evidence="3">Leaf</tissue>
    </source>
</reference>
<proteinExistence type="predicted"/>
<dbReference type="EMBL" id="KZ663313">
    <property type="protein sequence ID" value="PPS13777.1"/>
    <property type="molecule type" value="Genomic_DNA"/>
</dbReference>